<dbReference type="PRINTS" id="PR01021">
    <property type="entry name" value="OMPADOMAIN"/>
</dbReference>
<proteinExistence type="predicted"/>
<evidence type="ECO:0000313" key="7">
    <source>
        <dbReference type="Proteomes" id="UP000297613"/>
    </source>
</evidence>
<dbReference type="InterPro" id="IPR006664">
    <property type="entry name" value="OMP_bac"/>
</dbReference>
<evidence type="ECO:0000256" key="1">
    <source>
        <dbReference type="ARBA" id="ARBA00004442"/>
    </source>
</evidence>
<dbReference type="InterPro" id="IPR006665">
    <property type="entry name" value="OmpA-like"/>
</dbReference>
<gene>
    <name evidence="6" type="ORF">EHQ83_08635</name>
</gene>
<accession>A0A6N4QZ35</accession>
<comment type="caution">
    <text evidence="6">The sequence shown here is derived from an EMBL/GenBank/DDBJ whole genome shotgun (WGS) entry which is preliminary data.</text>
</comment>
<keyword evidence="2 4" id="KW-0472">Membrane</keyword>
<dbReference type="InterPro" id="IPR050330">
    <property type="entry name" value="Bact_OuterMem_StrucFunc"/>
</dbReference>
<dbReference type="EMBL" id="RQGM01000031">
    <property type="protein sequence ID" value="TGL85228.1"/>
    <property type="molecule type" value="Genomic_DNA"/>
</dbReference>
<dbReference type="NCBIfam" id="NF047524">
    <property type="entry name" value="LIC_10461_domain"/>
    <property type="match status" value="1"/>
</dbReference>
<keyword evidence="3" id="KW-0998">Cell outer membrane</keyword>
<organism evidence="6 7">
    <name type="scientific">Leptospira yasudae</name>
    <dbReference type="NCBI Taxonomy" id="2202201"/>
    <lineage>
        <taxon>Bacteria</taxon>
        <taxon>Pseudomonadati</taxon>
        <taxon>Spirochaetota</taxon>
        <taxon>Spirochaetia</taxon>
        <taxon>Leptospirales</taxon>
        <taxon>Leptospiraceae</taxon>
        <taxon>Leptospira</taxon>
    </lineage>
</organism>
<dbReference type="PROSITE" id="PS51257">
    <property type="entry name" value="PROKAR_LIPOPROTEIN"/>
    <property type="match status" value="1"/>
</dbReference>
<dbReference type="Pfam" id="PF00691">
    <property type="entry name" value="OmpA"/>
    <property type="match status" value="1"/>
</dbReference>
<reference evidence="6 7" key="1">
    <citation type="journal article" date="2019" name="PLoS Negl. Trop. Dis.">
        <title>Revisiting the worldwide diversity of Leptospira species in the environment.</title>
        <authorList>
            <person name="Vincent A.T."/>
            <person name="Schiettekatte O."/>
            <person name="Bourhy P."/>
            <person name="Veyrier F.J."/>
            <person name="Picardeau M."/>
        </authorList>
    </citation>
    <scope>NUCLEOTIDE SEQUENCE [LARGE SCALE GENOMIC DNA]</scope>
    <source>
        <strain evidence="6 7">201702445</strain>
    </source>
</reference>
<evidence type="ECO:0000256" key="3">
    <source>
        <dbReference type="ARBA" id="ARBA00023237"/>
    </source>
</evidence>
<sequence>MSLIGVRYSYSKNGMYFPRLTVLFLLCCFVLACHQTNIIPSKFPRAGESFKGASFTSRSYILGYFEGGHDRAECPEGIQSFKIFRSISDFFIHILFGGVYDTRSVEVECVRSKLDLDSILKSNSLVLRGVYFRSNSDQIDEDSFEILDELSSILKENQNLRIVISGHTDLNGNRKQNQILSMKRAASTKAYLLSKGIDSSRVETRGFGSNKPILRRLDEVASFQNRRIEVQAIKEDEILPSKKRIEPISDDTETYASVVFLGNGQKLKGNITDQTRDEIHLEYKGAVQIISKKKIRRIRYNRR</sequence>
<dbReference type="PANTHER" id="PTHR30329">
    <property type="entry name" value="STATOR ELEMENT OF FLAGELLAR MOTOR COMPLEX"/>
    <property type="match status" value="1"/>
</dbReference>
<protein>
    <submittedName>
        <fullName evidence="6">OmpA family protein</fullName>
    </submittedName>
</protein>
<comment type="subcellular location">
    <subcellularLocation>
        <location evidence="1">Cell outer membrane</location>
    </subcellularLocation>
</comment>
<evidence type="ECO:0000313" key="6">
    <source>
        <dbReference type="EMBL" id="TGL85228.1"/>
    </source>
</evidence>
<evidence type="ECO:0000256" key="2">
    <source>
        <dbReference type="ARBA" id="ARBA00023136"/>
    </source>
</evidence>
<evidence type="ECO:0000256" key="4">
    <source>
        <dbReference type="PROSITE-ProRule" id="PRU00473"/>
    </source>
</evidence>
<dbReference type="CDD" id="cd07185">
    <property type="entry name" value="OmpA_C-like"/>
    <property type="match status" value="1"/>
</dbReference>
<dbReference type="InterPro" id="IPR036737">
    <property type="entry name" value="OmpA-like_sf"/>
</dbReference>
<dbReference type="Proteomes" id="UP000297613">
    <property type="component" value="Unassembled WGS sequence"/>
</dbReference>
<dbReference type="SUPFAM" id="SSF103088">
    <property type="entry name" value="OmpA-like"/>
    <property type="match status" value="1"/>
</dbReference>
<feature type="domain" description="OmpA-like" evidence="5">
    <location>
        <begin position="119"/>
        <end position="236"/>
    </location>
</feature>
<evidence type="ECO:0000259" key="5">
    <source>
        <dbReference type="PROSITE" id="PS51123"/>
    </source>
</evidence>
<name>A0A6N4QZ35_9LEPT</name>
<dbReference type="AlphaFoldDB" id="A0A6N4QZ35"/>
<dbReference type="PANTHER" id="PTHR30329:SF21">
    <property type="entry name" value="LIPOPROTEIN YIAD-RELATED"/>
    <property type="match status" value="1"/>
</dbReference>
<dbReference type="GO" id="GO:0009279">
    <property type="term" value="C:cell outer membrane"/>
    <property type="evidence" value="ECO:0007669"/>
    <property type="project" value="UniProtKB-SubCell"/>
</dbReference>
<dbReference type="PROSITE" id="PS51123">
    <property type="entry name" value="OMPA_2"/>
    <property type="match status" value="1"/>
</dbReference>
<dbReference type="Gene3D" id="3.30.1330.60">
    <property type="entry name" value="OmpA-like domain"/>
    <property type="match status" value="1"/>
</dbReference>